<sequence>MRGEPALRRGDWTSYRGRSGKDQLFQLAHDQREQADRSAAEPELPAEPRASWERTDAGLLPYPTGS</sequence>
<dbReference type="Gene3D" id="3.30.1120.10">
    <property type="match status" value="1"/>
</dbReference>
<dbReference type="AlphaFoldDB" id="A0A1K2F202"/>
<reference evidence="2 3" key="1">
    <citation type="submission" date="2016-11" db="EMBL/GenBank/DDBJ databases">
        <authorList>
            <person name="Jaros S."/>
            <person name="Januszkiewicz K."/>
            <person name="Wedrychowicz H."/>
        </authorList>
    </citation>
    <scope>NUCLEOTIDE SEQUENCE [LARGE SCALE GENOMIC DNA]</scope>
    <source>
        <strain evidence="2 3">OK807</strain>
    </source>
</reference>
<feature type="region of interest" description="Disordered" evidence="1">
    <location>
        <begin position="1"/>
        <end position="66"/>
    </location>
</feature>
<name>A0A1K2F202_STRAR</name>
<dbReference type="Proteomes" id="UP000181909">
    <property type="component" value="Unassembled WGS sequence"/>
</dbReference>
<feature type="compositionally biased region" description="Basic and acidic residues" evidence="1">
    <location>
        <begin position="1"/>
        <end position="11"/>
    </location>
</feature>
<accession>A0A1K2F202</accession>
<organism evidence="2 3">
    <name type="scientific">Streptomyces atratus</name>
    <dbReference type="NCBI Taxonomy" id="1893"/>
    <lineage>
        <taxon>Bacteria</taxon>
        <taxon>Bacillati</taxon>
        <taxon>Actinomycetota</taxon>
        <taxon>Actinomycetes</taxon>
        <taxon>Kitasatosporales</taxon>
        <taxon>Streptomycetaceae</taxon>
        <taxon>Streptomyces</taxon>
    </lineage>
</organism>
<evidence type="ECO:0000313" key="3">
    <source>
        <dbReference type="Proteomes" id="UP000181909"/>
    </source>
</evidence>
<evidence type="ECO:0000313" key="2">
    <source>
        <dbReference type="EMBL" id="SFY41029.1"/>
    </source>
</evidence>
<proteinExistence type="predicted"/>
<gene>
    <name evidence="2" type="ORF">SAMN02787144_102653</name>
</gene>
<protein>
    <submittedName>
        <fullName evidence="2">Uncharacterized protein</fullName>
    </submittedName>
</protein>
<feature type="compositionally biased region" description="Basic and acidic residues" evidence="1">
    <location>
        <begin position="29"/>
        <end position="40"/>
    </location>
</feature>
<dbReference type="EMBL" id="FPJO01000026">
    <property type="protein sequence ID" value="SFY41029.1"/>
    <property type="molecule type" value="Genomic_DNA"/>
</dbReference>
<evidence type="ECO:0000256" key="1">
    <source>
        <dbReference type="SAM" id="MobiDB-lite"/>
    </source>
</evidence>
<dbReference type="STRING" id="1893.SAMN02787144_102653"/>